<keyword evidence="1" id="KW-0808">Transferase</keyword>
<dbReference type="GO" id="GO:0016740">
    <property type="term" value="F:transferase activity"/>
    <property type="evidence" value="ECO:0007669"/>
    <property type="project" value="UniProtKB-KW"/>
</dbReference>
<sequence length="360" mass="40499">MAATEASLIRYAQCWEDADVLLDALAVQPGEACLSIGSGGENSLSLLTRDPARVVAVDMEPAQIACLELKAAGFRCLAHPELLELVGAVPSDRRAALYARVRGALSSSARAFWDARPAAIAGGVGGAGRFERYFALFRRHVLPLIHSRAATDALFQPRAPEARRHFYDTVWNNRRWRLLFRLFFSRAVISRLGRDPRFFRYIEGSVARRIMVQVRHGLAELDPADNPYLQWIAYGRFVSALPHALRAENFEPIRERIDRLEPRLAPVERILAEAGPGSFSRFNLSDVFEYLPPAGSDALFEAVARAGRPGGRVAYWNMLAQRRPPARLAARFRTLEVLGRQLHERDRGCFYRAFWVDELT</sequence>
<dbReference type="RefSeq" id="WP_114279868.1">
    <property type="nucleotide sequence ID" value="NZ_QPJY01000005.1"/>
</dbReference>
<dbReference type="Proteomes" id="UP000252707">
    <property type="component" value="Unassembled WGS sequence"/>
</dbReference>
<comment type="caution">
    <text evidence="1">The sequence shown here is derived from an EMBL/GenBank/DDBJ whole genome shotgun (WGS) entry which is preliminary data.</text>
</comment>
<name>A0A369C9R8_9GAMM</name>
<evidence type="ECO:0000313" key="1">
    <source>
        <dbReference type="EMBL" id="RCX30261.1"/>
    </source>
</evidence>
<protein>
    <submittedName>
        <fullName evidence="1">S-adenosylmethionine-diacylglycerol 3-amino-3-carboxypropyl transferase</fullName>
    </submittedName>
</protein>
<dbReference type="SUPFAM" id="SSF53335">
    <property type="entry name" value="S-adenosyl-L-methionine-dependent methyltransferases"/>
    <property type="match status" value="1"/>
</dbReference>
<dbReference type="OrthoDB" id="1522784at2"/>
<gene>
    <name evidence="1" type="ORF">DFQ59_10593</name>
</gene>
<dbReference type="PANTHER" id="PTHR47473:SF1">
    <property type="entry name" value="METHYLTRANSFERASE DOMAIN-CONTAINING PROTEIN"/>
    <property type="match status" value="1"/>
</dbReference>
<organism evidence="1 2">
    <name type="scientific">Thioalbus denitrificans</name>
    <dbReference type="NCBI Taxonomy" id="547122"/>
    <lineage>
        <taxon>Bacteria</taxon>
        <taxon>Pseudomonadati</taxon>
        <taxon>Pseudomonadota</taxon>
        <taxon>Gammaproteobacteria</taxon>
        <taxon>Chromatiales</taxon>
        <taxon>Ectothiorhodospiraceae</taxon>
        <taxon>Thioalbus</taxon>
    </lineage>
</organism>
<dbReference type="InterPro" id="IPR029063">
    <property type="entry name" value="SAM-dependent_MTases_sf"/>
</dbReference>
<dbReference type="Pfam" id="PF11899">
    <property type="entry name" value="DUF3419"/>
    <property type="match status" value="1"/>
</dbReference>
<accession>A0A369C9R8</accession>
<keyword evidence="2" id="KW-1185">Reference proteome</keyword>
<evidence type="ECO:0000313" key="2">
    <source>
        <dbReference type="Proteomes" id="UP000252707"/>
    </source>
</evidence>
<dbReference type="EMBL" id="QPJY01000005">
    <property type="protein sequence ID" value="RCX30261.1"/>
    <property type="molecule type" value="Genomic_DNA"/>
</dbReference>
<dbReference type="PANTHER" id="PTHR47473">
    <property type="entry name" value="BTA1P"/>
    <property type="match status" value="1"/>
</dbReference>
<dbReference type="AlphaFoldDB" id="A0A369C9R8"/>
<dbReference type="InterPro" id="IPR021829">
    <property type="entry name" value="DUF3419"/>
</dbReference>
<proteinExistence type="predicted"/>
<reference evidence="1 2" key="1">
    <citation type="submission" date="2018-07" db="EMBL/GenBank/DDBJ databases">
        <title>Genomic Encyclopedia of Type Strains, Phase IV (KMG-IV): sequencing the most valuable type-strain genomes for metagenomic binning, comparative biology and taxonomic classification.</title>
        <authorList>
            <person name="Goeker M."/>
        </authorList>
    </citation>
    <scope>NUCLEOTIDE SEQUENCE [LARGE SCALE GENOMIC DNA]</scope>
    <source>
        <strain evidence="1 2">DSM 26407</strain>
    </source>
</reference>